<dbReference type="HAMAP" id="MF_03013">
    <property type="entry name" value="CLU"/>
    <property type="match status" value="1"/>
</dbReference>
<dbReference type="SUPFAM" id="SSF48452">
    <property type="entry name" value="TPR-like"/>
    <property type="match status" value="1"/>
</dbReference>
<name>A0ABP0EHZ5_9ASCO</name>
<protein>
    <recommendedName>
        <fullName evidence="2">Clustered mitochondria protein homolog</fullName>
    </recommendedName>
    <alternativeName>
        <fullName evidence="2">Protein TIF31 homolog</fullName>
    </alternativeName>
</protein>
<dbReference type="InterPro" id="IPR011990">
    <property type="entry name" value="TPR-like_helical_dom_sf"/>
</dbReference>
<dbReference type="Pfam" id="PF13236">
    <property type="entry name" value="CLU"/>
    <property type="match status" value="1"/>
</dbReference>
<comment type="subcellular location">
    <subcellularLocation>
        <location evidence="2">Cytoplasm</location>
    </subcellularLocation>
</comment>
<dbReference type="Proteomes" id="UP001497600">
    <property type="component" value="Chromosome G"/>
</dbReference>
<dbReference type="Gene3D" id="1.25.40.10">
    <property type="entry name" value="Tetratricopeptide repeat domain"/>
    <property type="match status" value="2"/>
</dbReference>
<evidence type="ECO:0000256" key="2">
    <source>
        <dbReference type="HAMAP-Rule" id="MF_03013"/>
    </source>
</evidence>
<evidence type="ECO:0000259" key="4">
    <source>
        <dbReference type="PROSITE" id="PS51823"/>
    </source>
</evidence>
<feature type="compositionally biased region" description="Basic and acidic residues" evidence="3">
    <location>
        <begin position="169"/>
        <end position="185"/>
    </location>
</feature>
<comment type="subunit">
    <text evidence="2">May associate with the eukaryotic translation initiation factor 3 (eIF-3) complex.</text>
</comment>
<dbReference type="Pfam" id="PF15044">
    <property type="entry name" value="CLU_N"/>
    <property type="match status" value="1"/>
</dbReference>
<feature type="domain" description="Clu" evidence="4">
    <location>
        <begin position="354"/>
        <end position="602"/>
    </location>
</feature>
<dbReference type="PANTHER" id="PTHR12601:SF6">
    <property type="entry name" value="CLUSTERED MITOCHONDRIA PROTEIN HOMOLOG"/>
    <property type="match status" value="1"/>
</dbReference>
<evidence type="ECO:0000256" key="3">
    <source>
        <dbReference type="SAM" id="MobiDB-lite"/>
    </source>
</evidence>
<comment type="function">
    <text evidence="2">mRNA-binding protein involved in proper cytoplasmic distribution of mitochondria.</text>
</comment>
<dbReference type="PANTHER" id="PTHR12601">
    <property type="entry name" value="EUKARYOTIC TRANSLATION INITIATION FACTOR 3 SUBUNIT EIF-3"/>
    <property type="match status" value="1"/>
</dbReference>
<dbReference type="InterPro" id="IPR025697">
    <property type="entry name" value="CLU_dom"/>
</dbReference>
<keyword evidence="2" id="KW-0694">RNA-binding</keyword>
<gene>
    <name evidence="2 5" type="primary">CLU1</name>
    <name evidence="2" type="synonym">TIF31</name>
    <name evidence="5" type="ORF">CAAN4_G12222</name>
</gene>
<organism evidence="5 6">
    <name type="scientific">[Candida] anglica</name>
    <dbReference type="NCBI Taxonomy" id="148631"/>
    <lineage>
        <taxon>Eukaryota</taxon>
        <taxon>Fungi</taxon>
        <taxon>Dikarya</taxon>
        <taxon>Ascomycota</taxon>
        <taxon>Saccharomycotina</taxon>
        <taxon>Pichiomycetes</taxon>
        <taxon>Debaryomycetaceae</taxon>
        <taxon>Kurtzmaniella</taxon>
    </lineage>
</organism>
<dbReference type="InterPro" id="IPR028275">
    <property type="entry name" value="CLU_N"/>
</dbReference>
<comment type="similarity">
    <text evidence="2">Belongs to the CLU family.</text>
</comment>
<accession>A0ABP0EHZ5</accession>
<proteinExistence type="inferred from homology"/>
<dbReference type="InterPro" id="IPR027523">
    <property type="entry name" value="CLU_prot"/>
</dbReference>
<dbReference type="SUPFAM" id="SSF103107">
    <property type="entry name" value="Hypothetical protein c14orf129, hspc210"/>
    <property type="match status" value="1"/>
</dbReference>
<dbReference type="Pfam" id="PF12807">
    <property type="entry name" value="eIF3_p135"/>
    <property type="match status" value="1"/>
</dbReference>
<dbReference type="PROSITE" id="PS51823">
    <property type="entry name" value="CLU"/>
    <property type="match status" value="1"/>
</dbReference>
<sequence length="1309" mass="147002">MADVEQKNSEAAAPVPEPQTVEVIDVKIVLPGCISSDKPITIPSTLNATLGELKQSFSIIHVLRNLTSYDIFYQNVNLTANFDDLFELKTILEELNVKDTKSITFTLKEKPYILSSVYQHLEKFRESIGLHFLDKSAFSLGNLSGASKFNELGLAGVKQQPQAEEEKEIENKEESKEESEKVEKKIELTSEEKDTLQELSNNFLTESVPLIKYATFQSPSGQLKVPLKSLSVSSWSPVPPHQKIRGDLLYLVLQTLENETFQITCHLSGFFVNKCSAATFNPSIKINENGKFHKQFILFDLVNSLSPLFSKTIEQNEQKLSSYSENPEAYLIPSNCFVSSPWIVNAQNFVNQPDVSRSQLPLLDNGVDGSDNVKDWNEDIQAIRELPKATIDERILREQLLNKSSFDFTAAAVNTAISVIRGDVPSINPQDEADRRVYLRNGIFYFMNVNDSGVFDATGGNEAARYTSSKDLASTRILNKIDAPGISNLVTCIVDYMGKRVVCQAPVPGIFNNPVGDEEQNKVAYGLSVERNAIYQDESFDEALKPIAEALHLKAHEVTVSEDVKSEGKLAVSKDTKGIKGSDGRKYLMDLYKSTPLDIEFIEANWNDQKDDSYPHRETVLRHEAIEEWWKRKVSVLFKAETERLEKEGKTGKEGEEKPQIVLPSDQIVFNPDAFTGINESAEDQQEVRELSKFITEQLIPEFLKETASQIAPFDGSHLSKSLHNQGINLRYLGAIAEQALVKKAEETAAFEEVVKDNTAEIEKRKAEEEQKSEEKDEESKEEEAKEEESKEETPSKGKFDLAVANLDTLHKIAVQEMIARAVKHILRKSTADLPEYLVSHFVAHFHNCLLGSQITGTPECALNADLKSLFSAEDLSFTTLTSQDVFKLVEREVFVRFRYTLPENWATSSDLLRHAQLFREIAIKFGIQWKAQSYVFTKEEFESEKEKLTALESTVVDKKRGNGKNKKRCSPAAVMVNESATRSTVFIADDIAAFVPVIKDSTFRSTLLDELYEVSRVHIYKGETEIGLTLLNELLSFCEQIYGRVHPETTKFYSSLAQIYSELDMKTDACNFGRKACILTERTAGFDSYETILAYINASFYEGQNDDPVSSFKLYSRVLSDWNVVYGKDHPSSVNTVTNLADSLSQHEIFGPSHALYENILAVSENLNGATSPVSGMIRYRYARSLFASQDIKGALAQFKKANEIFSVSIGPDDIFSKETKELVSKFEDHIKYTTQMQLEAKKNEQAQKAQAALLNATKKPVEKKKNGKKQQNVSSVPEIASQSVDDILQFIEGKKSTKSKKSKKATK</sequence>
<dbReference type="InterPro" id="IPR033646">
    <property type="entry name" value="CLU-central"/>
</dbReference>
<dbReference type="CDD" id="cd15466">
    <property type="entry name" value="CLU-central"/>
    <property type="match status" value="1"/>
</dbReference>
<dbReference type="InterPro" id="IPR023231">
    <property type="entry name" value="GSKIP_dom_sf"/>
</dbReference>
<keyword evidence="6" id="KW-1185">Reference proteome</keyword>
<feature type="region of interest" description="Disordered" evidence="3">
    <location>
        <begin position="762"/>
        <end position="797"/>
    </location>
</feature>
<keyword evidence="1 2" id="KW-0963">Cytoplasm</keyword>
<feature type="compositionally biased region" description="Basic and acidic residues" evidence="3">
    <location>
        <begin position="788"/>
        <end position="797"/>
    </location>
</feature>
<feature type="compositionally biased region" description="Basic and acidic residues" evidence="3">
    <location>
        <begin position="762"/>
        <end position="779"/>
    </location>
</feature>
<evidence type="ECO:0000313" key="5">
    <source>
        <dbReference type="EMBL" id="CAK7918211.1"/>
    </source>
</evidence>
<dbReference type="EMBL" id="OZ004259">
    <property type="protein sequence ID" value="CAK7918211.1"/>
    <property type="molecule type" value="Genomic_DNA"/>
</dbReference>
<feature type="region of interest" description="Disordered" evidence="3">
    <location>
        <begin position="1257"/>
        <end position="1280"/>
    </location>
</feature>
<feature type="region of interest" description="Disordered" evidence="3">
    <location>
        <begin position="157"/>
        <end position="185"/>
    </location>
</feature>
<evidence type="ECO:0000313" key="6">
    <source>
        <dbReference type="Proteomes" id="UP001497600"/>
    </source>
</evidence>
<reference evidence="5 6" key="1">
    <citation type="submission" date="2024-01" db="EMBL/GenBank/DDBJ databases">
        <authorList>
            <consortium name="Genoscope - CEA"/>
            <person name="William W."/>
        </authorList>
    </citation>
    <scope>NUCLEOTIDE SEQUENCE [LARGE SCALE GENOMIC DNA]</scope>
    <source>
        <strain evidence="5 6">29B2s-10</strain>
    </source>
</reference>
<evidence type="ECO:0000256" key="1">
    <source>
        <dbReference type="ARBA" id="ARBA00022490"/>
    </source>
</evidence>